<evidence type="ECO:0000256" key="2">
    <source>
        <dbReference type="PROSITE-ProRule" id="PRU00023"/>
    </source>
</evidence>
<proteinExistence type="inferred from homology"/>
<feature type="region of interest" description="Disordered" evidence="4">
    <location>
        <begin position="1446"/>
        <end position="1476"/>
    </location>
</feature>
<feature type="repeat" description="ANK" evidence="2">
    <location>
        <begin position="778"/>
        <end position="810"/>
    </location>
</feature>
<feature type="compositionally biased region" description="Polar residues" evidence="4">
    <location>
        <begin position="1507"/>
        <end position="1521"/>
    </location>
</feature>
<evidence type="ECO:0000313" key="7">
    <source>
        <dbReference type="Proteomes" id="UP000807716"/>
    </source>
</evidence>
<feature type="region of interest" description="Disordered" evidence="4">
    <location>
        <begin position="1507"/>
        <end position="1589"/>
    </location>
</feature>
<evidence type="ECO:0000259" key="5">
    <source>
        <dbReference type="PROSITE" id="PS51205"/>
    </source>
</evidence>
<feature type="compositionally biased region" description="Polar residues" evidence="4">
    <location>
        <begin position="263"/>
        <end position="283"/>
    </location>
</feature>
<dbReference type="EMBL" id="JAAAJB010000105">
    <property type="protein sequence ID" value="KAG0265918.1"/>
    <property type="molecule type" value="Genomic_DNA"/>
</dbReference>
<dbReference type="SUPFAM" id="SSF48403">
    <property type="entry name" value="Ankyrin repeat"/>
    <property type="match status" value="1"/>
</dbReference>
<feature type="repeat" description="ANK" evidence="2">
    <location>
        <begin position="1001"/>
        <end position="1033"/>
    </location>
</feature>
<feature type="compositionally biased region" description="Low complexity" evidence="4">
    <location>
        <begin position="1672"/>
        <end position="1685"/>
    </location>
</feature>
<dbReference type="GO" id="GO:0005770">
    <property type="term" value="C:late endosome"/>
    <property type="evidence" value="ECO:0007669"/>
    <property type="project" value="TreeGrafter"/>
</dbReference>
<feature type="compositionally biased region" description="Low complexity" evidence="4">
    <location>
        <begin position="1646"/>
        <end position="1657"/>
    </location>
</feature>
<feature type="compositionally biased region" description="Basic and acidic residues" evidence="4">
    <location>
        <begin position="1823"/>
        <end position="1842"/>
    </location>
</feature>
<dbReference type="GO" id="GO:0005085">
    <property type="term" value="F:guanyl-nucleotide exchange factor activity"/>
    <property type="evidence" value="ECO:0007669"/>
    <property type="project" value="TreeGrafter"/>
</dbReference>
<evidence type="ECO:0000256" key="3">
    <source>
        <dbReference type="SAM" id="Coils"/>
    </source>
</evidence>
<feature type="compositionally biased region" description="Low complexity" evidence="4">
    <location>
        <begin position="1463"/>
        <end position="1476"/>
    </location>
</feature>
<feature type="compositionally biased region" description="Low complexity" evidence="4">
    <location>
        <begin position="610"/>
        <end position="625"/>
    </location>
</feature>
<reference evidence="6" key="1">
    <citation type="journal article" date="2020" name="Fungal Divers.">
        <title>Resolving the Mortierellaceae phylogeny through synthesis of multi-gene phylogenetics and phylogenomics.</title>
        <authorList>
            <person name="Vandepol N."/>
            <person name="Liber J."/>
            <person name="Desiro A."/>
            <person name="Na H."/>
            <person name="Kennedy M."/>
            <person name="Barry K."/>
            <person name="Grigoriev I.V."/>
            <person name="Miller A.N."/>
            <person name="O'Donnell K."/>
            <person name="Stajich J.E."/>
            <person name="Bonito G."/>
        </authorList>
    </citation>
    <scope>NUCLEOTIDE SEQUENCE</scope>
    <source>
        <strain evidence="6">BC1065</strain>
    </source>
</reference>
<feature type="compositionally biased region" description="Low complexity" evidence="4">
    <location>
        <begin position="234"/>
        <end position="251"/>
    </location>
</feature>
<dbReference type="Gene3D" id="1.20.1050.80">
    <property type="entry name" value="VPS9 domain"/>
    <property type="match status" value="1"/>
</dbReference>
<feature type="compositionally biased region" description="Low complexity" evidence="4">
    <location>
        <begin position="1548"/>
        <end position="1589"/>
    </location>
</feature>
<feature type="region of interest" description="Disordered" evidence="4">
    <location>
        <begin position="1983"/>
        <end position="2034"/>
    </location>
</feature>
<dbReference type="Pfam" id="PF02204">
    <property type="entry name" value="VPS9"/>
    <property type="match status" value="1"/>
</dbReference>
<dbReference type="GO" id="GO:0005769">
    <property type="term" value="C:early endosome"/>
    <property type="evidence" value="ECO:0007669"/>
    <property type="project" value="TreeGrafter"/>
</dbReference>
<dbReference type="Gene3D" id="3.30.1520.10">
    <property type="entry name" value="Phox-like domain"/>
    <property type="match status" value="1"/>
</dbReference>
<dbReference type="OrthoDB" id="7464126at2759"/>
<feature type="repeat" description="ANK" evidence="2">
    <location>
        <begin position="928"/>
        <end position="949"/>
    </location>
</feature>
<dbReference type="SUPFAM" id="SSF109993">
    <property type="entry name" value="VPS9 domain"/>
    <property type="match status" value="1"/>
</dbReference>
<dbReference type="GO" id="GO:0045022">
    <property type="term" value="P:early endosome to late endosome transport"/>
    <property type="evidence" value="ECO:0007669"/>
    <property type="project" value="TreeGrafter"/>
</dbReference>
<dbReference type="SMART" id="SM00248">
    <property type="entry name" value="ANK"/>
    <property type="match status" value="7"/>
</dbReference>
<keyword evidence="2" id="KW-0040">ANK repeat</keyword>
<dbReference type="InterPro" id="IPR036770">
    <property type="entry name" value="Ankyrin_rpt-contain_sf"/>
</dbReference>
<dbReference type="PROSITE" id="PS51205">
    <property type="entry name" value="VPS9"/>
    <property type="match status" value="1"/>
</dbReference>
<feature type="region of interest" description="Disordered" evidence="4">
    <location>
        <begin position="197"/>
        <end position="299"/>
    </location>
</feature>
<dbReference type="Proteomes" id="UP000807716">
    <property type="component" value="Unassembled WGS sequence"/>
</dbReference>
<feature type="region of interest" description="Disordered" evidence="4">
    <location>
        <begin position="1788"/>
        <end position="1860"/>
    </location>
</feature>
<feature type="compositionally biased region" description="Polar residues" evidence="4">
    <location>
        <begin position="224"/>
        <end position="233"/>
    </location>
</feature>
<evidence type="ECO:0000313" key="6">
    <source>
        <dbReference type="EMBL" id="KAG0265918.1"/>
    </source>
</evidence>
<comment type="caution">
    <text evidence="6">The sequence shown here is derived from an EMBL/GenBank/DDBJ whole genome shotgun (WGS) entry which is preliminary data.</text>
</comment>
<organism evidence="6 7">
    <name type="scientific">Actinomortierella ambigua</name>
    <dbReference type="NCBI Taxonomy" id="1343610"/>
    <lineage>
        <taxon>Eukaryota</taxon>
        <taxon>Fungi</taxon>
        <taxon>Fungi incertae sedis</taxon>
        <taxon>Mucoromycota</taxon>
        <taxon>Mortierellomycotina</taxon>
        <taxon>Mortierellomycetes</taxon>
        <taxon>Mortierellales</taxon>
        <taxon>Mortierellaceae</taxon>
        <taxon>Actinomortierella</taxon>
    </lineage>
</organism>
<dbReference type="SUPFAM" id="SSF64268">
    <property type="entry name" value="PX domain"/>
    <property type="match status" value="1"/>
</dbReference>
<dbReference type="InterPro" id="IPR002110">
    <property type="entry name" value="Ankyrin_rpt"/>
</dbReference>
<feature type="compositionally biased region" description="Low complexity" evidence="4">
    <location>
        <begin position="961"/>
        <end position="984"/>
    </location>
</feature>
<feature type="region of interest" description="Disordered" evidence="4">
    <location>
        <begin position="610"/>
        <end position="670"/>
    </location>
</feature>
<accession>A0A9P6QF85</accession>
<dbReference type="PANTHER" id="PTHR24170">
    <property type="entry name" value="ANKYRIN REPEAT DOMAIN-CONTAINING PROTEIN 27"/>
    <property type="match status" value="1"/>
</dbReference>
<dbReference type="Pfam" id="PF12796">
    <property type="entry name" value="Ank_2"/>
    <property type="match status" value="1"/>
</dbReference>
<dbReference type="PANTHER" id="PTHR24170:SF1">
    <property type="entry name" value="DOMAIN PROTEIN, PUTATIVE (AFU_ORTHOLOGUE AFUA_1G09870)-RELATED"/>
    <property type="match status" value="1"/>
</dbReference>
<feature type="coiled-coil region" evidence="3">
    <location>
        <begin position="1246"/>
        <end position="1273"/>
    </location>
</feature>
<dbReference type="GO" id="GO:0035091">
    <property type="term" value="F:phosphatidylinositol binding"/>
    <property type="evidence" value="ECO:0007669"/>
    <property type="project" value="InterPro"/>
</dbReference>
<dbReference type="GO" id="GO:0000149">
    <property type="term" value="F:SNARE binding"/>
    <property type="evidence" value="ECO:0007669"/>
    <property type="project" value="TreeGrafter"/>
</dbReference>
<evidence type="ECO:0000256" key="4">
    <source>
        <dbReference type="SAM" id="MobiDB-lite"/>
    </source>
</evidence>
<dbReference type="InterPro" id="IPR036871">
    <property type="entry name" value="PX_dom_sf"/>
</dbReference>
<dbReference type="InterPro" id="IPR051248">
    <property type="entry name" value="UPF0507/Ank_repeat_27"/>
</dbReference>
<name>A0A9P6QF85_9FUNG</name>
<dbReference type="GO" id="GO:0005886">
    <property type="term" value="C:plasma membrane"/>
    <property type="evidence" value="ECO:0007669"/>
    <property type="project" value="TreeGrafter"/>
</dbReference>
<keyword evidence="3" id="KW-0175">Coiled coil</keyword>
<feature type="region of interest" description="Disordered" evidence="4">
    <location>
        <begin position="1903"/>
        <end position="1964"/>
    </location>
</feature>
<feature type="domain" description="VPS9" evidence="5">
    <location>
        <begin position="433"/>
        <end position="567"/>
    </location>
</feature>
<dbReference type="PROSITE" id="PS50297">
    <property type="entry name" value="ANK_REP_REGION"/>
    <property type="match status" value="3"/>
</dbReference>
<dbReference type="GO" id="GO:0030133">
    <property type="term" value="C:transport vesicle"/>
    <property type="evidence" value="ECO:0007669"/>
    <property type="project" value="TreeGrafter"/>
</dbReference>
<dbReference type="Pfam" id="PF00023">
    <property type="entry name" value="Ank"/>
    <property type="match status" value="1"/>
</dbReference>
<gene>
    <name evidence="6" type="ORF">DFQ27_000282</name>
</gene>
<dbReference type="PROSITE" id="PS50088">
    <property type="entry name" value="ANK_REPEAT"/>
    <property type="match status" value="3"/>
</dbReference>
<protein>
    <recommendedName>
        <fullName evidence="5">VPS9 domain-containing protein</fullName>
    </recommendedName>
</protein>
<dbReference type="InterPro" id="IPR003123">
    <property type="entry name" value="VPS9"/>
</dbReference>
<keyword evidence="7" id="KW-1185">Reference proteome</keyword>
<dbReference type="InterPro" id="IPR037191">
    <property type="entry name" value="VPS9_dom_sf"/>
</dbReference>
<comment type="similarity">
    <text evidence="1">Belongs to the UPF0507 family.</text>
</comment>
<dbReference type="GO" id="GO:0097422">
    <property type="term" value="C:tubular endosome"/>
    <property type="evidence" value="ECO:0007669"/>
    <property type="project" value="TreeGrafter"/>
</dbReference>
<feature type="compositionally biased region" description="Gly residues" evidence="4">
    <location>
        <begin position="1686"/>
        <end position="1696"/>
    </location>
</feature>
<evidence type="ECO:0000256" key="1">
    <source>
        <dbReference type="ARBA" id="ARBA00007428"/>
    </source>
</evidence>
<feature type="compositionally biased region" description="Polar residues" evidence="4">
    <location>
        <begin position="1810"/>
        <end position="1822"/>
    </location>
</feature>
<dbReference type="Gene3D" id="1.25.40.20">
    <property type="entry name" value="Ankyrin repeat-containing domain"/>
    <property type="match status" value="3"/>
</dbReference>
<feature type="region of interest" description="Disordered" evidence="4">
    <location>
        <begin position="1638"/>
        <end position="1715"/>
    </location>
</feature>
<sequence length="2034" mass="220076">MDLALSLFTTGPTPPGSFARQSTAYPTTTPNHFLSLLLFHATTSFPTASLISHDVAKLKNFQYLRKTFESVYATMVRERSQCQFVILCPINQSLMGKNELLGTEWEWGGIDEDFVTSHIVRIPHRETPETRNTLPTFNGRSLIVTDTTVTTAKGFRQLKQARLVEERIVYDNDSRGWIVYLIDRSLVGIHQGIPKGLQAATSPSSPVRPDNNKLGAYSPLDRTPTGSPSVLASQRQQQQQQPQQPQLQRLPAAERAPVRRSPRPSTEEATISARRSSQDSPQDLSNVGGVGGSGGTTRRSRLLTGYQYPSYQNWTNARGAYALVHRSHRAPRPTITLPTVLQRLPGLSSKLEQTIMTFNDETMIKTDLDDIRNSIDQLLAQVVEMLNQVDPNVLLGILNDHNMTVDGLNLLVEDYILNSTYDIVFFKITLQLKQQDWELAEAIRELHHLDLAQVGLTDTLTNHRSLVSALNEFQSIGILRTPKEKLQCLVQYVRVTSALSGGGADDLIPILLLTILRSGISNLASNLYYMKHFVLFGDSTSGEYGYSLSTLEAVSRYIQGHVKQLAPLSRLNQEYWRSIREGDLDKVTQMREDRAYLDITASALLTTMTTTSSAASRRTSNASLAQPDSQSMELSDNGLHQAPIAPPRPPLLSHPSSHSSTTIKAAPFNSRDAQGNTDVLMACKANQMDVLRFLLEQQHVSANVSNFEGTSLLMLAVELEQYDMAELILQHLTKPRQPESSDAAAAGGGSGVRRKRRAAVVVGEEESSNVGLNHQNVFGQTAVHVSVERGSLDLLNLILQAQPDVTLANNDGDSPLILASKLTERDLARYKPIVQRLVEAMATTATTTTPAGGCDSCFDQVNNHGDSALHYLADPELISLLVAKGANPDVDNYAGWTPLLKWALHDDTEAVKSLIHTDHVDYLMTDSRGYTALHMACLRGNVDMARMLLVQEKREGDNNGTTTTSSSTTEKNSKPKAGAAAPTASATIHYRMPVDLQSLMDGATPLQLACQSGAVPVVDFLLQMGANPQLRDWANETPTDMTNDAQVLELLDNASLFWDTRHPSSSTAATTHEKDLGEKRVIRVVRGAAVGQQGRVQYIVKSGSANTNTSTRSNNPEAHHPINAVVTMERSLDDFKFLRKCLLVEYPDICIPSLEGFYSPFLLSPSRPSKIVMSSTTRRLDMFLNYLSDHPLLRDHELLWEFMLMPELQKEMISTRSQTKQESALDTIYDSFSHHVDHLENEEEYFKMLQQTMVQLDRAIKQAQRSARKLHRSIQDVPQQLEDYAFVLENADQVDWSDKSNYLQALRAITATQSKMHTSDIESIGNLFEDFSFVVEGTLRALQHPQEIIASLRTMRKSYERLQRAQKRSEALWHGLSTISEGALSAIEGAGAAIGAAGQAATSFALTTVGVAAPLAPTSTSTLARVAAADPSAAAADSAAASAAKASSILAPPPPEAHLSSTSGRRSSIHGRAASSSSVSASSSFRSLSTLPVRDLSPSSMLTRSATLSRVTGGKTSSSLGMVTATKPGSPRASGASVPVAGQPRLEPSAPTVNTTVATSSTSTTSSPSTTTTTPTTITAPAPSSSSPLSFFTSAPSLSFLPPLPLFSFGSSSSSSSTSTSTTTTAVATTTATTTTAAEGSFRDLTTTTTTTTTSTTAVGSPRSRHPRHHPVSLSTSSTSTMMSSGGAGIGIGIGVGAHSSSTSSPSASSSSTESALEELELQMRRASSRLNAMHGSLADELAHLQHHHTQALERAMRDFGQRQLKIERSRLRDMMEILTELRWQVGSGLEEGGGGGGEEEEEVARVMSLSRSTSISVIQQHASDDDHEAKNQEKDEKKKAEVAALAAADEREEEEGKAAPYRVVAGSGRIRGSGPRNLYGWTGASGHGEETQLTLDAALSMQQQPQHAGEGAEAEAMTSDGHRVGSAAAAAAAAAGSLGRGPPLSAAARRRHGSEEGGQLVLEEDEKAELKLWQRQMEIQQSIDESLVERRPSPVRRVGSGGRGPQMEESEVDEGTLAEVGNEDSLSEKVSLD</sequence>
<feature type="region of interest" description="Disordered" evidence="4">
    <location>
        <begin position="951"/>
        <end position="984"/>
    </location>
</feature>
<dbReference type="CDD" id="cd06093">
    <property type="entry name" value="PX_domain"/>
    <property type="match status" value="1"/>
</dbReference>
<dbReference type="SMART" id="SM00167">
    <property type="entry name" value="VPS9"/>
    <property type="match status" value="1"/>
</dbReference>
<feature type="compositionally biased region" description="Low complexity" evidence="4">
    <location>
        <begin position="1697"/>
        <end position="1715"/>
    </location>
</feature>